<feature type="transmembrane region" description="Helical" evidence="2">
    <location>
        <begin position="130"/>
        <end position="150"/>
    </location>
</feature>
<evidence type="ECO:0000313" key="4">
    <source>
        <dbReference type="Proteomes" id="UP000283269"/>
    </source>
</evidence>
<dbReference type="EMBL" id="NHYD01001644">
    <property type="protein sequence ID" value="PPQ90367.1"/>
    <property type="molecule type" value="Genomic_DNA"/>
</dbReference>
<dbReference type="AlphaFoldDB" id="A0A409XHY9"/>
<accession>A0A409XHY9</accession>
<reference evidence="3 4" key="1">
    <citation type="journal article" date="2018" name="Evol. Lett.">
        <title>Horizontal gene cluster transfer increased hallucinogenic mushroom diversity.</title>
        <authorList>
            <person name="Reynolds H.T."/>
            <person name="Vijayakumar V."/>
            <person name="Gluck-Thaler E."/>
            <person name="Korotkin H.B."/>
            <person name="Matheny P.B."/>
            <person name="Slot J.C."/>
        </authorList>
    </citation>
    <scope>NUCLEOTIDE SEQUENCE [LARGE SCALE GENOMIC DNA]</scope>
    <source>
        <strain evidence="3 4">2631</strain>
    </source>
</reference>
<feature type="compositionally biased region" description="Gly residues" evidence="1">
    <location>
        <begin position="85"/>
        <end position="104"/>
    </location>
</feature>
<sequence length="154" mass="14893">MSDLSPVCGNSGACPCTTAIQQEAQSCFDCVTTKEAGIDAETGFDPTALAGEFNSNCAGTGIHVTFGSSSNGSGGGSDNSDSSSGGSGAAAGNSGNGNAGGGSSGADPQPQGGGGSTGSRKNGERRTVTSGLYTMWNVAGLFAALIVINVDRIL</sequence>
<keyword evidence="2" id="KW-1133">Transmembrane helix</keyword>
<dbReference type="InParanoid" id="A0A409XHY9"/>
<dbReference type="Proteomes" id="UP000283269">
    <property type="component" value="Unassembled WGS sequence"/>
</dbReference>
<organism evidence="3 4">
    <name type="scientific">Psilocybe cyanescens</name>
    <dbReference type="NCBI Taxonomy" id="93625"/>
    <lineage>
        <taxon>Eukaryota</taxon>
        <taxon>Fungi</taxon>
        <taxon>Dikarya</taxon>
        <taxon>Basidiomycota</taxon>
        <taxon>Agaricomycotina</taxon>
        <taxon>Agaricomycetes</taxon>
        <taxon>Agaricomycetidae</taxon>
        <taxon>Agaricales</taxon>
        <taxon>Agaricineae</taxon>
        <taxon>Strophariaceae</taxon>
        <taxon>Psilocybe</taxon>
    </lineage>
</organism>
<evidence type="ECO:0000313" key="3">
    <source>
        <dbReference type="EMBL" id="PPQ90367.1"/>
    </source>
</evidence>
<feature type="region of interest" description="Disordered" evidence="1">
    <location>
        <begin position="68"/>
        <end position="125"/>
    </location>
</feature>
<keyword evidence="4" id="KW-1185">Reference proteome</keyword>
<keyword evidence="2" id="KW-0812">Transmembrane</keyword>
<gene>
    <name evidence="3" type="ORF">CVT25_007769</name>
</gene>
<keyword evidence="2" id="KW-0472">Membrane</keyword>
<comment type="caution">
    <text evidence="3">The sequence shown here is derived from an EMBL/GenBank/DDBJ whole genome shotgun (WGS) entry which is preliminary data.</text>
</comment>
<proteinExistence type="predicted"/>
<evidence type="ECO:0000256" key="2">
    <source>
        <dbReference type="SAM" id="Phobius"/>
    </source>
</evidence>
<protein>
    <submittedName>
        <fullName evidence="3">Uncharacterized protein</fullName>
    </submittedName>
</protein>
<evidence type="ECO:0000256" key="1">
    <source>
        <dbReference type="SAM" id="MobiDB-lite"/>
    </source>
</evidence>
<dbReference type="OrthoDB" id="10621763at2759"/>
<name>A0A409XHY9_PSICY</name>